<dbReference type="RefSeq" id="WP_349240625.1">
    <property type="nucleotide sequence ID" value="NZ_JAVTTO010000001.1"/>
</dbReference>
<evidence type="ECO:0000313" key="1">
    <source>
        <dbReference type="EMBL" id="MDT7831380.1"/>
    </source>
</evidence>
<evidence type="ECO:0000313" key="2">
    <source>
        <dbReference type="Proteomes" id="UP001257277"/>
    </source>
</evidence>
<dbReference type="PANTHER" id="PTHR43861">
    <property type="entry name" value="TRANS-ACONITATE 2-METHYLTRANSFERASE-RELATED"/>
    <property type="match status" value="1"/>
</dbReference>
<sequence>MEKEIEFYCGLTPYLSCKDHLVSDESYEVMICDQYDMLVTSPVPVDLGYYYQDEAYISHTDAKKTMFDKAYQMIKSISTKRKFKLINGFSTEKRILDIGAGTGDFLSFFKSKGWEVFGVEPNEKARILSAQKEVLLKDQISEFENHQFDVITMWHVLEHIPNLSEYIRTLERLLTKNGVLIVAVPNFKSYDASHYKEFWAAYDVPRHLWHFSQASIEKLFKEVNMSVVEKHPLKFDAYYVSLLSEENKTGKKNIVSAFMNGWKSNQKAKKTSEYSSIIYVLKKK</sequence>
<dbReference type="Proteomes" id="UP001257277">
    <property type="component" value="Unassembled WGS sequence"/>
</dbReference>
<keyword evidence="1" id="KW-0808">Transferase</keyword>
<organism evidence="1 2">
    <name type="scientific">Asprobacillus argus</name>
    <dbReference type="NCBI Taxonomy" id="3076534"/>
    <lineage>
        <taxon>Bacteria</taxon>
        <taxon>Pseudomonadati</taxon>
        <taxon>Bacteroidota</taxon>
        <taxon>Flavobacteriia</taxon>
        <taxon>Flavobacteriales</taxon>
        <taxon>Flavobacteriaceae</taxon>
        <taxon>Asprobacillus</taxon>
    </lineage>
</organism>
<proteinExistence type="predicted"/>
<dbReference type="EMBL" id="JAVTTO010000001">
    <property type="protein sequence ID" value="MDT7831380.1"/>
    <property type="molecule type" value="Genomic_DNA"/>
</dbReference>
<dbReference type="GO" id="GO:0008168">
    <property type="term" value="F:methyltransferase activity"/>
    <property type="evidence" value="ECO:0007669"/>
    <property type="project" value="UniProtKB-KW"/>
</dbReference>
<dbReference type="SUPFAM" id="SSF53335">
    <property type="entry name" value="S-adenosyl-L-methionine-dependent methyltransferases"/>
    <property type="match status" value="1"/>
</dbReference>
<keyword evidence="2" id="KW-1185">Reference proteome</keyword>
<reference evidence="1 2" key="1">
    <citation type="submission" date="2023-09" db="EMBL/GenBank/DDBJ databases">
        <title>Novel taxa isolated from Blanes Bay.</title>
        <authorList>
            <person name="Rey-Velasco X."/>
            <person name="Lucena T."/>
        </authorList>
    </citation>
    <scope>NUCLEOTIDE SEQUENCE [LARGE SCALE GENOMIC DNA]</scope>
    <source>
        <strain evidence="1 2">S356</strain>
    </source>
</reference>
<dbReference type="CDD" id="cd02440">
    <property type="entry name" value="AdoMet_MTases"/>
    <property type="match status" value="1"/>
</dbReference>
<dbReference type="PANTHER" id="PTHR43861:SF6">
    <property type="entry name" value="METHYLTRANSFERASE TYPE 11"/>
    <property type="match status" value="1"/>
</dbReference>
<keyword evidence="1" id="KW-0489">Methyltransferase</keyword>
<dbReference type="Pfam" id="PF13489">
    <property type="entry name" value="Methyltransf_23"/>
    <property type="match status" value="1"/>
</dbReference>
<comment type="caution">
    <text evidence="1">The sequence shown here is derived from an EMBL/GenBank/DDBJ whole genome shotgun (WGS) entry which is preliminary data.</text>
</comment>
<dbReference type="EC" id="2.1.1.-" evidence="1"/>
<dbReference type="GO" id="GO:0032259">
    <property type="term" value="P:methylation"/>
    <property type="evidence" value="ECO:0007669"/>
    <property type="project" value="UniProtKB-KW"/>
</dbReference>
<dbReference type="InterPro" id="IPR029063">
    <property type="entry name" value="SAM-dependent_MTases_sf"/>
</dbReference>
<dbReference type="Gene3D" id="3.40.50.150">
    <property type="entry name" value="Vaccinia Virus protein VP39"/>
    <property type="match status" value="1"/>
</dbReference>
<protein>
    <submittedName>
        <fullName evidence="1">Class I SAM-dependent methyltransferase</fullName>
        <ecNumber evidence="1">2.1.1.-</ecNumber>
    </submittedName>
</protein>
<name>A0ABU3LCD1_9FLAO</name>
<gene>
    <name evidence="1" type="ORF">RQM59_03255</name>
</gene>
<accession>A0ABU3LCD1</accession>